<dbReference type="Gene3D" id="3.30.750.140">
    <property type="match status" value="1"/>
</dbReference>
<dbReference type="OrthoDB" id="2968951at2"/>
<evidence type="ECO:0000313" key="4">
    <source>
        <dbReference type="Proteomes" id="UP000447393"/>
    </source>
</evidence>
<dbReference type="RefSeq" id="WP_160912400.1">
    <property type="nucleotide sequence ID" value="NZ_WMEZ01000001.1"/>
</dbReference>
<evidence type="ECO:0000259" key="2">
    <source>
        <dbReference type="Pfam" id="PF02120"/>
    </source>
</evidence>
<name>A0A845E1X5_9BACI</name>
<proteinExistence type="predicted"/>
<dbReference type="EMBL" id="WMEZ01000001">
    <property type="protein sequence ID" value="MYL48693.1"/>
    <property type="molecule type" value="Genomic_DNA"/>
</dbReference>
<evidence type="ECO:0000313" key="3">
    <source>
        <dbReference type="EMBL" id="MYL48693.1"/>
    </source>
</evidence>
<dbReference type="InterPro" id="IPR038610">
    <property type="entry name" value="FliK-like_C_sf"/>
</dbReference>
<dbReference type="InterPro" id="IPR021136">
    <property type="entry name" value="Flagellar_hook_control-like_C"/>
</dbReference>
<dbReference type="AlphaFoldDB" id="A0A845E1X5"/>
<reference evidence="3 4" key="1">
    <citation type="submission" date="2019-11" db="EMBL/GenBank/DDBJ databases">
        <title>Genome sequences of 17 halophilic strains isolated from different environments.</title>
        <authorList>
            <person name="Furrow R.E."/>
        </authorList>
    </citation>
    <scope>NUCLEOTIDE SEQUENCE [LARGE SCALE GENOMIC DNA]</scope>
    <source>
        <strain evidence="3 4">22505_10_Sand</strain>
    </source>
</reference>
<comment type="caution">
    <text evidence="3">The sequence shown here is derived from an EMBL/GenBank/DDBJ whole genome shotgun (WGS) entry which is preliminary data.</text>
</comment>
<protein>
    <recommendedName>
        <fullName evidence="2">Flagellar hook-length control protein-like C-terminal domain-containing protein</fullName>
    </recommendedName>
</protein>
<dbReference type="Proteomes" id="UP000447393">
    <property type="component" value="Unassembled WGS sequence"/>
</dbReference>
<accession>A0A845E1X5</accession>
<feature type="compositionally biased region" description="Basic and acidic residues" evidence="1">
    <location>
        <begin position="493"/>
        <end position="504"/>
    </location>
</feature>
<feature type="region of interest" description="Disordered" evidence="1">
    <location>
        <begin position="458"/>
        <end position="504"/>
    </location>
</feature>
<gene>
    <name evidence="3" type="ORF">GLV98_04325</name>
</gene>
<feature type="compositionally biased region" description="Basic and acidic residues" evidence="1">
    <location>
        <begin position="462"/>
        <end position="485"/>
    </location>
</feature>
<organism evidence="3 4">
    <name type="scientific">Halobacillus litoralis</name>
    <dbReference type="NCBI Taxonomy" id="45668"/>
    <lineage>
        <taxon>Bacteria</taxon>
        <taxon>Bacillati</taxon>
        <taxon>Bacillota</taxon>
        <taxon>Bacilli</taxon>
        <taxon>Bacillales</taxon>
        <taxon>Bacillaceae</taxon>
        <taxon>Halobacillus</taxon>
    </lineage>
</organism>
<dbReference type="Pfam" id="PF02120">
    <property type="entry name" value="Flg_hook"/>
    <property type="match status" value="1"/>
</dbReference>
<feature type="domain" description="Flagellar hook-length control protein-like C-terminal" evidence="2">
    <location>
        <begin position="384"/>
        <end position="459"/>
    </location>
</feature>
<evidence type="ECO:0000256" key="1">
    <source>
        <dbReference type="SAM" id="MobiDB-lite"/>
    </source>
</evidence>
<sequence length="504" mass="56885">MVRWMRKQQQISQVFLLKTKASLKGGAKVNTAMMTVLGNSQKMMMNPNTQQKGEGEPGGGLFGSLLMDFQRMTSLTDAKEVKTEETTAKFVALIEKIETMISNLVQQGEWPEGEGLNWRETLQRAKETASEGLISSMISPMKKLEQEFIPENTFSDLSVGKQDLAATFKELTSLMTTVTSRSESSMLNLSLSSSTGEKFPFTSNPVNTEETLHKTWQEMRSIIQTFAGNGPSPHVSHKAGKEMKELMQKFMQLVESLPNKAKGPGHGLLERVTKDASIQERQVFNKLVHMYQNRMDVPKSYHQQTPVTGKDIVKWVKQTLGEEVQQDSKLQASKHQLLSNVSMMPMTKVEQYVIQMNQNQEGSSTSKQLLSEMERIIQSSRMFTNPKGNMEMLIKLKPGNLGDLTVKFTQINGEMAVKILATSQAAKEMLEGNKTQLRHMFSPQQVVIEKVEASALQQQLQEHMDSGNKERDQQQHNHDLEQDHVEDSEDGELSFHEILMNEKV</sequence>
<dbReference type="CDD" id="cd17470">
    <property type="entry name" value="T3SS_Flik_C"/>
    <property type="match status" value="1"/>
</dbReference>